<dbReference type="AlphaFoldDB" id="A0A101NNC4"/>
<evidence type="ECO:0000256" key="2">
    <source>
        <dbReference type="ARBA" id="ARBA00022475"/>
    </source>
</evidence>
<dbReference type="InterPro" id="IPR050297">
    <property type="entry name" value="LipidA_mod_glycosyltrf_83"/>
</dbReference>
<organism evidence="10 11">
    <name type="scientific">Streptomyces yokosukanensis</name>
    <dbReference type="NCBI Taxonomy" id="67386"/>
    <lineage>
        <taxon>Bacteria</taxon>
        <taxon>Bacillati</taxon>
        <taxon>Actinomycetota</taxon>
        <taxon>Actinomycetes</taxon>
        <taxon>Kitasatosporales</taxon>
        <taxon>Streptomycetaceae</taxon>
        <taxon>Streptomyces</taxon>
    </lineage>
</organism>
<evidence type="ECO:0000256" key="7">
    <source>
        <dbReference type="ARBA" id="ARBA00023136"/>
    </source>
</evidence>
<name>A0A101NNC4_9ACTN</name>
<evidence type="ECO:0000256" key="1">
    <source>
        <dbReference type="ARBA" id="ARBA00004651"/>
    </source>
</evidence>
<evidence type="ECO:0000256" key="4">
    <source>
        <dbReference type="ARBA" id="ARBA00022679"/>
    </source>
</evidence>
<accession>A0A101NNC4</accession>
<sequence>MVLTMLLGWWKLDRGESSWRDETVSYAVGERSLGQLWHLLHNIDAVHGLYYFLAHLVLSVRDEGVVSLRVVSVLGTVAAVLGVEAIGRYLADPATGFLSGLAFLCIPQVQFYAQEARSYALVAAAVVWATWFFVRALHEQRRSLWVAYGGLLALAGWLHEFALLVLLAHAVTLWRSGRGATHRRRWLAASTAACAAVSPLAVISAGQASAQLDWLGRPGLGAWLDWAVPGVAGVALAYAGRRHCDVRSDSGDARVGMGSVGLPLLLAPAGFLLTISLVHPWYVDRYVLYGWAGLALLIGPALGKAQEAVRGVSDPRRRRRATQCAVAVVLCGASVLGLVYWQDRLPSSRTDQVESIWGLTATAPGDAPEPILFQPARRREWVLARPAVFGPLNDIALKQTPQASGTLYGMEEPPDIIRQRMLQYPALIVLQDRQGQPQDQTPAEKTKRAVLRTSFKLCWVISIPGGEWTTYVRDDHTHTNPLCAPGRDIHS</sequence>
<dbReference type="InterPro" id="IPR038731">
    <property type="entry name" value="RgtA/B/C-like"/>
</dbReference>
<gene>
    <name evidence="10" type="ORF">AQI95_42655</name>
</gene>
<evidence type="ECO:0000313" key="10">
    <source>
        <dbReference type="EMBL" id="KUM96177.1"/>
    </source>
</evidence>
<evidence type="ECO:0000313" key="11">
    <source>
        <dbReference type="Proteomes" id="UP000053127"/>
    </source>
</evidence>
<dbReference type="Proteomes" id="UP000053127">
    <property type="component" value="Unassembled WGS sequence"/>
</dbReference>
<dbReference type="Pfam" id="PF13231">
    <property type="entry name" value="PMT_2"/>
    <property type="match status" value="1"/>
</dbReference>
<keyword evidence="2" id="KW-1003">Cell membrane</keyword>
<evidence type="ECO:0000256" key="6">
    <source>
        <dbReference type="ARBA" id="ARBA00022989"/>
    </source>
</evidence>
<comment type="subcellular location">
    <subcellularLocation>
        <location evidence="1">Cell membrane</location>
        <topology evidence="1">Multi-pass membrane protein</topology>
    </subcellularLocation>
</comment>
<keyword evidence="4" id="KW-0808">Transferase</keyword>
<feature type="transmembrane region" description="Helical" evidence="8">
    <location>
        <begin position="70"/>
        <end position="90"/>
    </location>
</feature>
<dbReference type="PANTHER" id="PTHR33908:SF3">
    <property type="entry name" value="UNDECAPRENYL PHOSPHATE-ALPHA-4-AMINO-4-DEOXY-L-ARABINOSE ARABINOSYL TRANSFERASE"/>
    <property type="match status" value="1"/>
</dbReference>
<feature type="transmembrane region" description="Helical" evidence="8">
    <location>
        <begin position="96"/>
        <end position="113"/>
    </location>
</feature>
<dbReference type="EMBL" id="LMWN01000102">
    <property type="protein sequence ID" value="KUM96177.1"/>
    <property type="molecule type" value="Genomic_DNA"/>
</dbReference>
<proteinExistence type="predicted"/>
<dbReference type="GO" id="GO:0016763">
    <property type="term" value="F:pentosyltransferase activity"/>
    <property type="evidence" value="ECO:0007669"/>
    <property type="project" value="TreeGrafter"/>
</dbReference>
<dbReference type="STRING" id="67386.AQI95_42655"/>
<feature type="transmembrane region" description="Helical" evidence="8">
    <location>
        <begin position="286"/>
        <end position="303"/>
    </location>
</feature>
<keyword evidence="6 8" id="KW-1133">Transmembrane helix</keyword>
<dbReference type="GO" id="GO:0009103">
    <property type="term" value="P:lipopolysaccharide biosynthetic process"/>
    <property type="evidence" value="ECO:0007669"/>
    <property type="project" value="UniProtKB-ARBA"/>
</dbReference>
<comment type="caution">
    <text evidence="10">The sequence shown here is derived from an EMBL/GenBank/DDBJ whole genome shotgun (WGS) entry which is preliminary data.</text>
</comment>
<keyword evidence="5 8" id="KW-0812">Transmembrane</keyword>
<feature type="transmembrane region" description="Helical" evidence="8">
    <location>
        <begin position="260"/>
        <end position="280"/>
    </location>
</feature>
<dbReference type="PANTHER" id="PTHR33908">
    <property type="entry name" value="MANNOSYLTRANSFERASE YKCB-RELATED"/>
    <property type="match status" value="1"/>
</dbReference>
<dbReference type="GO" id="GO:0010041">
    <property type="term" value="P:response to iron(III) ion"/>
    <property type="evidence" value="ECO:0007669"/>
    <property type="project" value="TreeGrafter"/>
</dbReference>
<feature type="domain" description="Glycosyltransferase RgtA/B/C/D-like" evidence="9">
    <location>
        <begin position="50"/>
        <end position="200"/>
    </location>
</feature>
<keyword evidence="3" id="KW-0328">Glycosyltransferase</keyword>
<evidence type="ECO:0000256" key="5">
    <source>
        <dbReference type="ARBA" id="ARBA00022692"/>
    </source>
</evidence>
<feature type="transmembrane region" description="Helical" evidence="8">
    <location>
        <begin position="186"/>
        <end position="208"/>
    </location>
</feature>
<keyword evidence="7 8" id="KW-0472">Membrane</keyword>
<evidence type="ECO:0000256" key="8">
    <source>
        <dbReference type="SAM" id="Phobius"/>
    </source>
</evidence>
<evidence type="ECO:0000256" key="3">
    <source>
        <dbReference type="ARBA" id="ARBA00022676"/>
    </source>
</evidence>
<keyword evidence="11" id="KW-1185">Reference proteome</keyword>
<evidence type="ECO:0000259" key="9">
    <source>
        <dbReference type="Pfam" id="PF13231"/>
    </source>
</evidence>
<feature type="transmembrane region" description="Helical" evidence="8">
    <location>
        <begin position="324"/>
        <end position="341"/>
    </location>
</feature>
<reference evidence="10 11" key="1">
    <citation type="submission" date="2015-10" db="EMBL/GenBank/DDBJ databases">
        <title>Draft genome sequence of Streptomyces yokosukanensis DSM 40224, type strain for the species Streptomyces yokosukanensis.</title>
        <authorList>
            <person name="Ruckert C."/>
            <person name="Winkler A."/>
            <person name="Kalinowski J."/>
            <person name="Kampfer P."/>
            <person name="Glaeser S."/>
        </authorList>
    </citation>
    <scope>NUCLEOTIDE SEQUENCE [LARGE SCALE GENOMIC DNA]</scope>
    <source>
        <strain evidence="10 11">DSM 40224</strain>
    </source>
</reference>
<feature type="transmembrane region" description="Helical" evidence="8">
    <location>
        <begin position="144"/>
        <end position="174"/>
    </location>
</feature>
<feature type="transmembrane region" description="Helical" evidence="8">
    <location>
        <begin position="120"/>
        <end position="138"/>
    </location>
</feature>
<protein>
    <recommendedName>
        <fullName evidence="9">Glycosyltransferase RgtA/B/C/D-like domain-containing protein</fullName>
    </recommendedName>
</protein>
<dbReference type="GO" id="GO:0005886">
    <property type="term" value="C:plasma membrane"/>
    <property type="evidence" value="ECO:0007669"/>
    <property type="project" value="UniProtKB-SubCell"/>
</dbReference>
<feature type="transmembrane region" description="Helical" evidence="8">
    <location>
        <begin position="39"/>
        <end position="58"/>
    </location>
</feature>
<feature type="transmembrane region" description="Helical" evidence="8">
    <location>
        <begin position="220"/>
        <end position="239"/>
    </location>
</feature>